<dbReference type="EMBL" id="JAZBJP010000002">
    <property type="protein sequence ID" value="MEE4419527.1"/>
    <property type="molecule type" value="Genomic_DNA"/>
</dbReference>
<protein>
    <recommendedName>
        <fullName evidence="3">Helix-turn-helix domain-containing protein</fullName>
    </recommendedName>
</protein>
<keyword evidence="2" id="KW-1185">Reference proteome</keyword>
<name>A0ABU7NM58_9ACTN</name>
<gene>
    <name evidence="1" type="ORF">V2J85_09200</name>
</gene>
<proteinExistence type="predicted"/>
<sequence length="174" mass="18473">MAASGVVTDTKRKRVCQLIRDGKGRNEIAREVGLALATITGIARDAGLSFDRSATAAATAARQADLAAMRYKTAIELHEMGDKLLAQVFQPHTVWAFGGKDNTYAEEHHPEPPPAEKKSLVQAAATAFDRSLKMAPPEDATGVDEARSMLGDLGKAITELSQAADDEPAEGDEA</sequence>
<organism evidence="1 2">
    <name type="scientific">Streptomyces bugieae</name>
    <dbReference type="NCBI Taxonomy" id="3098223"/>
    <lineage>
        <taxon>Bacteria</taxon>
        <taxon>Bacillati</taxon>
        <taxon>Actinomycetota</taxon>
        <taxon>Actinomycetes</taxon>
        <taxon>Kitasatosporales</taxon>
        <taxon>Streptomycetaceae</taxon>
        <taxon>Streptomyces</taxon>
    </lineage>
</organism>
<evidence type="ECO:0000313" key="2">
    <source>
        <dbReference type="Proteomes" id="UP001307760"/>
    </source>
</evidence>
<comment type="caution">
    <text evidence="1">The sequence shown here is derived from an EMBL/GenBank/DDBJ whole genome shotgun (WGS) entry which is preliminary data.</text>
</comment>
<evidence type="ECO:0000313" key="1">
    <source>
        <dbReference type="EMBL" id="MEE4419527.1"/>
    </source>
</evidence>
<evidence type="ECO:0008006" key="3">
    <source>
        <dbReference type="Google" id="ProtNLM"/>
    </source>
</evidence>
<dbReference type="Proteomes" id="UP001307760">
    <property type="component" value="Unassembled WGS sequence"/>
</dbReference>
<reference evidence="1 2" key="1">
    <citation type="submission" date="2023-12" db="EMBL/GenBank/DDBJ databases">
        <title>30 novel species of actinomycetes from the DSMZ collection.</title>
        <authorList>
            <person name="Nouioui I."/>
        </authorList>
    </citation>
    <scope>NUCLEOTIDE SEQUENCE [LARGE SCALE GENOMIC DNA]</scope>
    <source>
        <strain evidence="1 2">DSM 41528</strain>
    </source>
</reference>
<accession>A0ABU7NM58</accession>
<dbReference type="RefSeq" id="WP_330821189.1">
    <property type="nucleotide sequence ID" value="NZ_JAZBJP010000002.1"/>
</dbReference>